<dbReference type="EnsemblPlants" id="LPERR03G01920.1">
    <property type="protein sequence ID" value="LPERR03G01920.1"/>
    <property type="gene ID" value="LPERR03G01920"/>
</dbReference>
<dbReference type="AlphaFoldDB" id="A0A0D9VNZ3"/>
<dbReference type="Gramene" id="LPERR03G01920.1">
    <property type="protein sequence ID" value="LPERR03G01920.1"/>
    <property type="gene ID" value="LPERR03G01920"/>
</dbReference>
<sequence>MLLNPVRFMWNYGDIYDRGMYRDSFFFITTLVGFSDMVLEADAADEEWRGYGVDLDAKLKEYKATFKKNLKHNRRELDAKNVPVDQYEVKGRVKARRRTLLPADFEQRAGFPRPHEELMVIEYRRRQDQLEMI</sequence>
<accession>A0A0D9VNZ3</accession>
<organism evidence="1 2">
    <name type="scientific">Leersia perrieri</name>
    <dbReference type="NCBI Taxonomy" id="77586"/>
    <lineage>
        <taxon>Eukaryota</taxon>
        <taxon>Viridiplantae</taxon>
        <taxon>Streptophyta</taxon>
        <taxon>Embryophyta</taxon>
        <taxon>Tracheophyta</taxon>
        <taxon>Spermatophyta</taxon>
        <taxon>Magnoliopsida</taxon>
        <taxon>Liliopsida</taxon>
        <taxon>Poales</taxon>
        <taxon>Poaceae</taxon>
        <taxon>BOP clade</taxon>
        <taxon>Oryzoideae</taxon>
        <taxon>Oryzeae</taxon>
        <taxon>Oryzinae</taxon>
        <taxon>Leersia</taxon>
    </lineage>
</organism>
<protein>
    <submittedName>
        <fullName evidence="1">Uncharacterized protein</fullName>
    </submittedName>
</protein>
<evidence type="ECO:0000313" key="1">
    <source>
        <dbReference type="EnsemblPlants" id="LPERR03G01920.1"/>
    </source>
</evidence>
<keyword evidence="2" id="KW-1185">Reference proteome</keyword>
<reference evidence="1 2" key="1">
    <citation type="submission" date="2012-08" db="EMBL/GenBank/DDBJ databases">
        <title>Oryza genome evolution.</title>
        <authorList>
            <person name="Wing R.A."/>
        </authorList>
    </citation>
    <scope>NUCLEOTIDE SEQUENCE</scope>
</reference>
<reference evidence="1" key="3">
    <citation type="submission" date="2015-04" db="UniProtKB">
        <authorList>
            <consortium name="EnsemblPlants"/>
        </authorList>
    </citation>
    <scope>IDENTIFICATION</scope>
</reference>
<dbReference type="Proteomes" id="UP000032180">
    <property type="component" value="Chromosome 3"/>
</dbReference>
<reference evidence="2" key="2">
    <citation type="submission" date="2013-12" db="EMBL/GenBank/DDBJ databases">
        <authorList>
            <person name="Yu Y."/>
            <person name="Lee S."/>
            <person name="de Baynast K."/>
            <person name="Wissotski M."/>
            <person name="Liu L."/>
            <person name="Talag J."/>
            <person name="Goicoechea J."/>
            <person name="Angelova A."/>
            <person name="Jetty R."/>
            <person name="Kudrna D."/>
            <person name="Golser W."/>
            <person name="Rivera L."/>
            <person name="Zhang J."/>
            <person name="Wing R."/>
        </authorList>
    </citation>
    <scope>NUCLEOTIDE SEQUENCE</scope>
</reference>
<dbReference type="HOGENOM" id="CLU_1909693_0_0_1"/>
<name>A0A0D9VNZ3_9ORYZ</name>
<evidence type="ECO:0000313" key="2">
    <source>
        <dbReference type="Proteomes" id="UP000032180"/>
    </source>
</evidence>
<proteinExistence type="predicted"/>